<dbReference type="Proteomes" id="UP001633002">
    <property type="component" value="Unassembled WGS sequence"/>
</dbReference>
<protein>
    <recommendedName>
        <fullName evidence="3">Endonuclease/exonuclease/phosphatase domain-containing protein</fullName>
    </recommendedName>
</protein>
<comment type="caution">
    <text evidence="1">The sequence shown here is derived from an EMBL/GenBank/DDBJ whole genome shotgun (WGS) entry which is preliminary data.</text>
</comment>
<dbReference type="InterPro" id="IPR036691">
    <property type="entry name" value="Endo/exonu/phosph_ase_sf"/>
</dbReference>
<name>A0ABD3IGW8_9MARC</name>
<evidence type="ECO:0000313" key="1">
    <source>
        <dbReference type="EMBL" id="KAL3701457.1"/>
    </source>
</evidence>
<gene>
    <name evidence="1" type="ORF">R1sor_019479</name>
</gene>
<accession>A0ABD3IGW8</accession>
<evidence type="ECO:0008006" key="3">
    <source>
        <dbReference type="Google" id="ProtNLM"/>
    </source>
</evidence>
<dbReference type="Gene3D" id="3.60.10.10">
    <property type="entry name" value="Endonuclease/exonuclease/phosphatase"/>
    <property type="match status" value="1"/>
</dbReference>
<dbReference type="AlphaFoldDB" id="A0ABD3IGW8"/>
<keyword evidence="2" id="KW-1185">Reference proteome</keyword>
<proteinExistence type="predicted"/>
<reference evidence="1 2" key="1">
    <citation type="submission" date="2024-09" db="EMBL/GenBank/DDBJ databases">
        <title>Chromosome-scale assembly of Riccia sorocarpa.</title>
        <authorList>
            <person name="Paukszto L."/>
        </authorList>
    </citation>
    <scope>NUCLEOTIDE SEQUENCE [LARGE SCALE GENOMIC DNA]</scope>
    <source>
        <strain evidence="1">LP-2024</strain>
        <tissue evidence="1">Aerial parts of the thallus</tissue>
    </source>
</reference>
<organism evidence="1 2">
    <name type="scientific">Riccia sorocarpa</name>
    <dbReference type="NCBI Taxonomy" id="122646"/>
    <lineage>
        <taxon>Eukaryota</taxon>
        <taxon>Viridiplantae</taxon>
        <taxon>Streptophyta</taxon>
        <taxon>Embryophyta</taxon>
        <taxon>Marchantiophyta</taxon>
        <taxon>Marchantiopsida</taxon>
        <taxon>Marchantiidae</taxon>
        <taxon>Marchantiales</taxon>
        <taxon>Ricciaceae</taxon>
        <taxon>Riccia</taxon>
    </lineage>
</organism>
<dbReference type="SUPFAM" id="SSF56219">
    <property type="entry name" value="DNase I-like"/>
    <property type="match status" value="1"/>
</dbReference>
<sequence length="437" mass="49559">MNPGIVPGFMLNPKASSDRTADLQNRRFHKIGTVWNTKKFSKGRGFGGIAVFLRERSGIDVTIVHEDARKQFLVLQIREGNSFAFICAAYLAPWGSPAYAKLEEGTDPMLEITKVLLHFRNRGPVFVLGDFNSRSGVCQGEGWVEAGNSSWRDPEATDDWTRTSEDEGSTRLTRSFLQFINVCGLMILNGTRFFPLTGTYTCNTNNEQSVVDYLMVTEDARNRVIEFSFEPFLPESDHRPLLCTLSGFTRVHARSQTAQEHHVVWDAELQKKYSLRLSELTGDTEPSAGDVVRLVKQVEKEVFSFRVGLRTTWFDQECKEARSQALLAIEDHRANAFKQYNQLIKTKKRAFLRTCQLTLTEELKKDPTLFWKRLRSSKLPTELCNSDLREYVSQLYFFPNAGVMSPVGEVACLFTEAEVARELTCLNSGKALDLDGM</sequence>
<dbReference type="EMBL" id="JBJQOH010000001">
    <property type="protein sequence ID" value="KAL3701457.1"/>
    <property type="molecule type" value="Genomic_DNA"/>
</dbReference>
<evidence type="ECO:0000313" key="2">
    <source>
        <dbReference type="Proteomes" id="UP001633002"/>
    </source>
</evidence>